<evidence type="ECO:0000256" key="1">
    <source>
        <dbReference type="SAM" id="MobiDB-lite"/>
    </source>
</evidence>
<protein>
    <submittedName>
        <fullName evidence="3">UPF0335 protein</fullName>
    </submittedName>
</protein>
<proteinExistence type="predicted"/>
<feature type="region of interest" description="Disordered" evidence="1">
    <location>
        <begin position="1"/>
        <end position="35"/>
    </location>
</feature>
<evidence type="ECO:0000259" key="2">
    <source>
        <dbReference type="Pfam" id="PF10073"/>
    </source>
</evidence>
<dbReference type="EMBL" id="BK015643">
    <property type="protein sequence ID" value="DAE17647.1"/>
    <property type="molecule type" value="Genomic_DNA"/>
</dbReference>
<name>A0A8S5QEG4_9CAUD</name>
<dbReference type="Pfam" id="PF10073">
    <property type="entry name" value="GapR_DNA-bd"/>
    <property type="match status" value="1"/>
</dbReference>
<feature type="domain" description="GapR-like DNA-binding" evidence="2">
    <location>
        <begin position="35"/>
        <end position="104"/>
    </location>
</feature>
<dbReference type="InterPro" id="IPR046367">
    <property type="entry name" value="GapR-like_DNA-bd"/>
</dbReference>
<accession>A0A8S5QEG4</accession>
<dbReference type="GO" id="GO:0003677">
    <property type="term" value="F:DNA binding"/>
    <property type="evidence" value="ECO:0007669"/>
    <property type="project" value="InterPro"/>
</dbReference>
<sequence length="107" mass="12924">MWKRKKNDEAEQMTMEPVQELDAVEEEKKRKEREQKLRENISRLYDNEKERADIEADITSVYADVKKEDLNKALLRKIFQLCSFKEGMRDLEVNFVYDTYNKSIDLK</sequence>
<organism evidence="3">
    <name type="scientific">Podoviridae sp. ctx0K11</name>
    <dbReference type="NCBI Taxonomy" id="2825287"/>
    <lineage>
        <taxon>Viruses</taxon>
        <taxon>Duplodnaviria</taxon>
        <taxon>Heunggongvirae</taxon>
        <taxon>Uroviricota</taxon>
        <taxon>Caudoviricetes</taxon>
    </lineage>
</organism>
<reference evidence="3" key="1">
    <citation type="journal article" date="2021" name="Proc. Natl. Acad. Sci. U.S.A.">
        <title>A Catalog of Tens of Thousands of Viruses from Human Metagenomes Reveals Hidden Associations with Chronic Diseases.</title>
        <authorList>
            <person name="Tisza M.J."/>
            <person name="Buck C.B."/>
        </authorList>
    </citation>
    <scope>NUCLEOTIDE SEQUENCE</scope>
    <source>
        <strain evidence="3">Ctx0K11</strain>
    </source>
</reference>
<evidence type="ECO:0000313" key="3">
    <source>
        <dbReference type="EMBL" id="DAE17647.1"/>
    </source>
</evidence>
<feature type="compositionally biased region" description="Basic and acidic residues" evidence="1">
    <location>
        <begin position="26"/>
        <end position="35"/>
    </location>
</feature>